<keyword evidence="1" id="KW-0472">Membrane</keyword>
<feature type="transmembrane region" description="Helical" evidence="1">
    <location>
        <begin position="18"/>
        <end position="38"/>
    </location>
</feature>
<name>F4N2G5_YEREN</name>
<keyword evidence="1" id="KW-0812">Transmembrane</keyword>
<proteinExistence type="predicted"/>
<evidence type="ECO:0000313" key="2">
    <source>
        <dbReference type="EMBL" id="CBX72273.1"/>
    </source>
</evidence>
<reference evidence="2" key="1">
    <citation type="journal article" date="2011" name="BMC Genomics">
        <title>Shotgun sequencing of Yersinia enterocolitica strain W22703 (biotype 2, serotype O:9): genomic evidence for oscillation between invertebrates and mammals.</title>
        <authorList>
            <person name="Fuchs T.M."/>
            <person name="Brandt K."/>
            <person name="Starke M."/>
            <person name="Rattei T."/>
        </authorList>
    </citation>
    <scope>NUCLEOTIDE SEQUENCE</scope>
</reference>
<sequence>MITLYCGKENLSALSPEWVGLIGVIAGTILTGLASYFIQRSAHKRSLEIENKRNKANFLIEYVIKDVCAFIDSELNLLQELHVQTKLVESEKLDKSHRLNLVNTQTLIQMLNDDKLLSDFKTFLSGWVSIQNIIVNNNEGDKFSILQETMLLASSIKVQLMAKL</sequence>
<protein>
    <submittedName>
        <fullName evidence="2">Uncharacterized protein</fullName>
    </submittedName>
</protein>
<accession>F4N2G5</accession>
<gene>
    <name evidence="2" type="ORF">YEW_AK02100</name>
</gene>
<organism evidence="2">
    <name type="scientific">Yersinia enterocolitica W22703</name>
    <dbReference type="NCBI Taxonomy" id="913028"/>
    <lineage>
        <taxon>Bacteria</taxon>
        <taxon>Pseudomonadati</taxon>
        <taxon>Pseudomonadota</taxon>
        <taxon>Gammaproteobacteria</taxon>
        <taxon>Enterobacterales</taxon>
        <taxon>Yersiniaceae</taxon>
        <taxon>Yersinia</taxon>
    </lineage>
</organism>
<evidence type="ECO:0000256" key="1">
    <source>
        <dbReference type="SAM" id="Phobius"/>
    </source>
</evidence>
<dbReference type="EMBL" id="FR718687">
    <property type="protein sequence ID" value="CBX72273.1"/>
    <property type="molecule type" value="Genomic_DNA"/>
</dbReference>
<dbReference type="AlphaFoldDB" id="F4N2G5"/>
<keyword evidence="1" id="KW-1133">Transmembrane helix</keyword>